<dbReference type="OrthoDB" id="425253at2759"/>
<dbReference type="Gene3D" id="2.40.128.20">
    <property type="match status" value="1"/>
</dbReference>
<dbReference type="SUPFAM" id="SSF50814">
    <property type="entry name" value="Lipocalins"/>
    <property type="match status" value="1"/>
</dbReference>
<protein>
    <submittedName>
        <fullName evidence="2">Uncharacterized protein</fullName>
    </submittedName>
</protein>
<dbReference type="Proteomes" id="UP000604046">
    <property type="component" value="Unassembled WGS sequence"/>
</dbReference>
<accession>A0A812KYT6</accession>
<evidence type="ECO:0000256" key="1">
    <source>
        <dbReference type="SAM" id="SignalP"/>
    </source>
</evidence>
<evidence type="ECO:0000313" key="2">
    <source>
        <dbReference type="EMBL" id="CAE7232689.1"/>
    </source>
</evidence>
<proteinExistence type="predicted"/>
<dbReference type="EMBL" id="CAJNDS010000768">
    <property type="protein sequence ID" value="CAE7232689.1"/>
    <property type="molecule type" value="Genomic_DNA"/>
</dbReference>
<sequence length="219" mass="24427">MMATQMATAIPKRRARLLSCLVLLLSMPLLQSPGHANVMASQAAGNEAVLAGAMPKVFAATRYWNAAHPQPPGHNAQHPDFSGVWQLERSENLSGFMQAIGYNVLLAKAAGLARVKQTIEQKVTELHFVFEVNPPLLSPRREFVVPIGAPEVLMSDDAGRDMLLLNPVWQGDIFSAGLRYVNPKHDLTIDRYMEDGRMVEHVRYPERGIEMRRIFRKGC</sequence>
<keyword evidence="3" id="KW-1185">Reference proteome</keyword>
<dbReference type="AlphaFoldDB" id="A0A812KYT6"/>
<reference evidence="2" key="1">
    <citation type="submission" date="2021-02" db="EMBL/GenBank/DDBJ databases">
        <authorList>
            <person name="Dougan E. K."/>
            <person name="Rhodes N."/>
            <person name="Thang M."/>
            <person name="Chan C."/>
        </authorList>
    </citation>
    <scope>NUCLEOTIDE SEQUENCE</scope>
</reference>
<feature type="signal peptide" evidence="1">
    <location>
        <begin position="1"/>
        <end position="36"/>
    </location>
</feature>
<organism evidence="2 3">
    <name type="scientific">Symbiodinium natans</name>
    <dbReference type="NCBI Taxonomy" id="878477"/>
    <lineage>
        <taxon>Eukaryota</taxon>
        <taxon>Sar</taxon>
        <taxon>Alveolata</taxon>
        <taxon>Dinophyceae</taxon>
        <taxon>Suessiales</taxon>
        <taxon>Symbiodiniaceae</taxon>
        <taxon>Symbiodinium</taxon>
    </lineage>
</organism>
<feature type="chain" id="PRO_5033034344" evidence="1">
    <location>
        <begin position="37"/>
        <end position="219"/>
    </location>
</feature>
<evidence type="ECO:0000313" key="3">
    <source>
        <dbReference type="Proteomes" id="UP000604046"/>
    </source>
</evidence>
<keyword evidence="1" id="KW-0732">Signal</keyword>
<gene>
    <name evidence="2" type="ORF">SNAT2548_LOCUS9657</name>
</gene>
<dbReference type="InterPro" id="IPR012674">
    <property type="entry name" value="Calycin"/>
</dbReference>
<comment type="caution">
    <text evidence="2">The sequence shown here is derived from an EMBL/GenBank/DDBJ whole genome shotgun (WGS) entry which is preliminary data.</text>
</comment>
<name>A0A812KYT6_9DINO</name>